<dbReference type="Proteomes" id="UP000095727">
    <property type="component" value="Unassembled WGS sequence"/>
</dbReference>
<dbReference type="EMBL" id="CYXR01000024">
    <property type="protein sequence ID" value="CUN11071.1"/>
    <property type="molecule type" value="Genomic_DNA"/>
</dbReference>
<sequence length="116" mass="13258">MKNHFSKSKYCRLWQCPKMLWMDKYKPEEKAEDATDDSRMEAGTEVGKLARELFGKPVDVTETVNGQLNLPAMTDRTQVEIEHETSVICEASFSYQGCYCAVDILKRENDGWAGNI</sequence>
<gene>
    <name evidence="1" type="ORF">ERS852574_02764</name>
</gene>
<accession>A0A173U823</accession>
<dbReference type="AlphaFoldDB" id="A0A173U823"/>
<organism evidence="1 2">
    <name type="scientific">Coprococcus comes</name>
    <dbReference type="NCBI Taxonomy" id="410072"/>
    <lineage>
        <taxon>Bacteria</taxon>
        <taxon>Bacillati</taxon>
        <taxon>Bacillota</taxon>
        <taxon>Clostridia</taxon>
        <taxon>Lachnospirales</taxon>
        <taxon>Lachnospiraceae</taxon>
        <taxon>Coprococcus</taxon>
    </lineage>
</organism>
<proteinExistence type="predicted"/>
<protein>
    <submittedName>
        <fullName evidence="1">Uncharacterized protein</fullName>
    </submittedName>
</protein>
<reference evidence="1 2" key="1">
    <citation type="submission" date="2015-09" db="EMBL/GenBank/DDBJ databases">
        <authorList>
            <consortium name="Pathogen Informatics"/>
        </authorList>
    </citation>
    <scope>NUCLEOTIDE SEQUENCE [LARGE SCALE GENOMIC DNA]</scope>
    <source>
        <strain evidence="1 2">2789STDY5834962</strain>
    </source>
</reference>
<name>A0A173U823_9FIRM</name>
<evidence type="ECO:0000313" key="2">
    <source>
        <dbReference type="Proteomes" id="UP000095727"/>
    </source>
</evidence>
<evidence type="ECO:0000313" key="1">
    <source>
        <dbReference type="EMBL" id="CUN11071.1"/>
    </source>
</evidence>